<evidence type="ECO:0000313" key="3">
    <source>
        <dbReference type="EMBL" id="BCA86640.1"/>
    </source>
</evidence>
<dbReference type="InterPro" id="IPR044051">
    <property type="entry name" value="Prophage_tail_N"/>
</dbReference>
<feature type="domain" description="Prophage endopeptidase tail N-terminal" evidence="2">
    <location>
        <begin position="4"/>
        <end position="89"/>
    </location>
</feature>
<reference evidence="3 4" key="1">
    <citation type="submission" date="2020-02" db="EMBL/GenBank/DDBJ databases">
        <title>Characterization of vanA genotype vancomycin-resistant Enterococcus saigonensis VE80.</title>
        <authorList>
            <person name="Harada T."/>
            <person name="Motooka D."/>
            <person name="Nakamura S."/>
            <person name="Yamamoto Y."/>
            <person name="Kawahara R."/>
            <person name="Kawatsu K."/>
        </authorList>
    </citation>
    <scope>NUCLEOTIDE SEQUENCE [LARGE SCALE GENOMIC DNA]</scope>
    <source>
        <strain evidence="3 4">VE80</strain>
    </source>
</reference>
<proteinExistence type="predicted"/>
<dbReference type="Pfam" id="PF18994">
    <property type="entry name" value="Prophage_tailD1"/>
    <property type="match status" value="1"/>
</dbReference>
<dbReference type="EMBL" id="AP022822">
    <property type="protein sequence ID" value="BCA86640.1"/>
    <property type="molecule type" value="Genomic_DNA"/>
</dbReference>
<protein>
    <recommendedName>
        <fullName evidence="5">Prophage tail endopeptidase domain-containing protein</fullName>
    </recommendedName>
</protein>
<organism evidence="3 4">
    <name type="scientific">Enterococcus saigonensis</name>
    <dbReference type="NCBI Taxonomy" id="1805431"/>
    <lineage>
        <taxon>Bacteria</taxon>
        <taxon>Bacillati</taxon>
        <taxon>Bacillota</taxon>
        <taxon>Bacilli</taxon>
        <taxon>Lactobacillales</taxon>
        <taxon>Enterococcaceae</taxon>
        <taxon>Enterococcus</taxon>
    </lineage>
</organism>
<dbReference type="AlphaFoldDB" id="A0A679IE78"/>
<dbReference type="RefSeq" id="WP_173103762.1">
    <property type="nucleotide sequence ID" value="NZ_AP022822.1"/>
</dbReference>
<evidence type="ECO:0008006" key="5">
    <source>
        <dbReference type="Google" id="ProtNLM"/>
    </source>
</evidence>
<dbReference type="Pfam" id="PF06605">
    <property type="entry name" value="Prophage_tail"/>
    <property type="match status" value="1"/>
</dbReference>
<gene>
    <name evidence="3" type="ORF">EsVE80_21630</name>
</gene>
<feature type="domain" description="Tail spike" evidence="1">
    <location>
        <begin position="91"/>
        <end position="332"/>
    </location>
</feature>
<dbReference type="Proteomes" id="UP000502998">
    <property type="component" value="Chromosome"/>
</dbReference>
<keyword evidence="4" id="KW-1185">Reference proteome</keyword>
<evidence type="ECO:0000313" key="4">
    <source>
        <dbReference type="Proteomes" id="UP000502998"/>
    </source>
</evidence>
<dbReference type="InterPro" id="IPR010572">
    <property type="entry name" value="Tail_dom"/>
</dbReference>
<evidence type="ECO:0000259" key="1">
    <source>
        <dbReference type="Pfam" id="PF06605"/>
    </source>
</evidence>
<dbReference type="KEGG" id="esg:EsVE80_21630"/>
<accession>A0A679IE78</accession>
<dbReference type="Gene3D" id="6.20.110.10">
    <property type="match status" value="1"/>
</dbReference>
<dbReference type="Gene3D" id="3.55.50.40">
    <property type="match status" value="1"/>
</dbReference>
<name>A0A679IE78_9ENTE</name>
<evidence type="ECO:0000259" key="2">
    <source>
        <dbReference type="Pfam" id="PF18994"/>
    </source>
</evidence>
<sequence length="339" mass="39185">MNDIVIANFEQTKEEILVGVDRDSFFENWQENETWEVGFLVMKTKDNAHSFDLVDYESSVFWNGQEFIIKQMKDYAVGAQRFKEVVATHVYYTIQDGYQYEQMTGTFSINQCLSHIFAAGARGFSYEVINTNGVFSRIEQENFGGGNYLKLIDEVLSDYDAVVIPDNKHLRFYPRSYYGNETQEQIRYKFNTDEVHFEIDTYSLKTQIRGFGKKKEDDSYYFSPITYTSPESAKWGVRIQDPVSDDRFTVASSMSARLRRDIHDYPDISGTVNIKWAIDLNRGDKVTFVYEPLNVCQMIQVVGLKKYPLIPNKPPEVTLSNNKKTMTNILAGLKKKGVL</sequence>